<proteinExistence type="predicted"/>
<dbReference type="Gene3D" id="3.40.630.30">
    <property type="match status" value="1"/>
</dbReference>
<evidence type="ECO:0008006" key="5">
    <source>
        <dbReference type="Google" id="ProtNLM"/>
    </source>
</evidence>
<dbReference type="Proteomes" id="UP000677457">
    <property type="component" value="Unassembled WGS sequence"/>
</dbReference>
<keyword evidence="4" id="KW-1185">Reference proteome</keyword>
<reference evidence="1 4" key="2">
    <citation type="submission" date="2021-03" db="EMBL/GenBank/DDBJ databases">
        <title>Whole genome shotgun sequence of Salinispora arenicola NBRC 105043.</title>
        <authorList>
            <person name="Komaki H."/>
            <person name="Tamura T."/>
        </authorList>
    </citation>
    <scope>NUCLEOTIDE SEQUENCE [LARGE SCALE GENOMIC DNA]</scope>
    <source>
        <strain evidence="1 4">NBRC 105043</strain>
    </source>
</reference>
<dbReference type="Proteomes" id="UP000315983">
    <property type="component" value="Unassembled WGS sequence"/>
</dbReference>
<accession>A0A542XM97</accession>
<dbReference type="EMBL" id="BOQM01000004">
    <property type="protein sequence ID" value="GIM81815.1"/>
    <property type="molecule type" value="Genomic_DNA"/>
</dbReference>
<evidence type="ECO:0000313" key="1">
    <source>
        <dbReference type="EMBL" id="GIM81815.1"/>
    </source>
</evidence>
<name>A0A542XM97_SALAC</name>
<dbReference type="RefSeq" id="WP_016813768.1">
    <property type="nucleotide sequence ID" value="NZ_BOQM01000004.1"/>
</dbReference>
<evidence type="ECO:0000313" key="4">
    <source>
        <dbReference type="Proteomes" id="UP000677457"/>
    </source>
</evidence>
<protein>
    <recommendedName>
        <fullName evidence="5">N-acetyltransferase</fullName>
    </recommendedName>
</protein>
<evidence type="ECO:0000313" key="2">
    <source>
        <dbReference type="EMBL" id="TQL36966.1"/>
    </source>
</evidence>
<dbReference type="AlphaFoldDB" id="A0A542XM97"/>
<reference evidence="2 3" key="1">
    <citation type="submission" date="2019-06" db="EMBL/GenBank/DDBJ databases">
        <title>Sequencing the genomes of 1000 actinobacteria strains.</title>
        <authorList>
            <person name="Klenk H.-P."/>
        </authorList>
    </citation>
    <scope>NUCLEOTIDE SEQUENCE [LARGE SCALE GENOMIC DNA]</scope>
    <source>
        <strain evidence="2 3">DSM 44819</strain>
    </source>
</reference>
<dbReference type="GeneID" id="93771358"/>
<sequence>MTDRPLVEDSFAVPDVLVAEGLRLELLGPRHNEADHAAWMSSIAHIRSTPGFDRGWPPVAGMTLAENLEDLARHAERSARRVDFAYSVIEIATGDVVGCVYIEPSLTAEGEVEASSWVRAARAELDGPLTEVVGAWLRDAWPFEVVRYRSGEVPVTIRRSPE</sequence>
<dbReference type="EMBL" id="VFOL01000001">
    <property type="protein sequence ID" value="TQL36966.1"/>
    <property type="molecule type" value="Genomic_DNA"/>
</dbReference>
<organism evidence="2 3">
    <name type="scientific">Salinispora arenicola</name>
    <dbReference type="NCBI Taxonomy" id="168697"/>
    <lineage>
        <taxon>Bacteria</taxon>
        <taxon>Bacillati</taxon>
        <taxon>Actinomycetota</taxon>
        <taxon>Actinomycetes</taxon>
        <taxon>Micromonosporales</taxon>
        <taxon>Micromonosporaceae</taxon>
        <taxon>Salinispora</taxon>
    </lineage>
</organism>
<comment type="caution">
    <text evidence="2">The sequence shown here is derived from an EMBL/GenBank/DDBJ whole genome shotgun (WGS) entry which is preliminary data.</text>
</comment>
<evidence type="ECO:0000313" key="3">
    <source>
        <dbReference type="Proteomes" id="UP000315983"/>
    </source>
</evidence>
<gene>
    <name evidence="2" type="ORF">FB564_2107</name>
    <name evidence="1" type="ORF">Sar04_03980</name>
</gene>